<evidence type="ECO:0000256" key="6">
    <source>
        <dbReference type="PIRSR" id="PIRSR036894-2"/>
    </source>
</evidence>
<evidence type="ECO:0000256" key="3">
    <source>
        <dbReference type="ARBA" id="ARBA00029741"/>
    </source>
</evidence>
<proteinExistence type="predicted"/>
<feature type="binding site" evidence="5">
    <location>
        <position position="97"/>
    </location>
    <ligand>
        <name>Zn(2+)</name>
        <dbReference type="ChEBI" id="CHEBI:29105"/>
    </ligand>
</feature>
<evidence type="ECO:0000256" key="2">
    <source>
        <dbReference type="ARBA" id="ARBA00022833"/>
    </source>
</evidence>
<dbReference type="PIRSF" id="PIRSF036894">
    <property type="entry name" value="PMI_Firm_short"/>
    <property type="match status" value="1"/>
</dbReference>
<dbReference type="RefSeq" id="WP_035147804.1">
    <property type="nucleotide sequence ID" value="NZ_JAAZWO010000004.1"/>
</dbReference>
<protein>
    <recommendedName>
        <fullName evidence="3">Phosphohexomutase</fullName>
    </recommendedName>
    <alternativeName>
        <fullName evidence="4">Phosphomannose isomerase</fullName>
    </alternativeName>
</protein>
<gene>
    <name evidence="9" type="ORF">HGG79_04490</name>
</gene>
<dbReference type="SUPFAM" id="SSF51182">
    <property type="entry name" value="RmlC-like cupins"/>
    <property type="match status" value="1"/>
</dbReference>
<reference evidence="9 10" key="1">
    <citation type="submission" date="2020-04" db="EMBL/GenBank/DDBJ databases">
        <title>Genomic insights into acetone-butanol-ethanol (ABE) fermentation by sequencing solventogenic clostridia strains.</title>
        <authorList>
            <person name="Brown S."/>
        </authorList>
    </citation>
    <scope>NUCLEOTIDE SEQUENCE [LARGE SCALE GENOMIC DNA]</scope>
    <source>
        <strain evidence="9 10">DJ011</strain>
    </source>
</reference>
<evidence type="ECO:0000256" key="5">
    <source>
        <dbReference type="PIRSR" id="PIRSR036894-1"/>
    </source>
</evidence>
<evidence type="ECO:0000313" key="10">
    <source>
        <dbReference type="Proteomes" id="UP000563151"/>
    </source>
</evidence>
<dbReference type="Pfam" id="PF20511">
    <property type="entry name" value="PMI_typeI_cat"/>
    <property type="match status" value="1"/>
</dbReference>
<dbReference type="PANTHER" id="PTHR42742">
    <property type="entry name" value="TRANSCRIPTIONAL REPRESSOR MPRA"/>
    <property type="match status" value="1"/>
</dbReference>
<dbReference type="GO" id="GO:0005975">
    <property type="term" value="P:carbohydrate metabolic process"/>
    <property type="evidence" value="ECO:0007669"/>
    <property type="project" value="InterPro"/>
</dbReference>
<keyword evidence="1 5" id="KW-0479">Metal-binding</keyword>
<feature type="domain" description="Mannose-6-phosphate isomerase cupin" evidence="8">
    <location>
        <begin position="242"/>
        <end position="318"/>
    </location>
</feature>
<dbReference type="Pfam" id="PF21621">
    <property type="entry name" value="MPI_cupin_dom"/>
    <property type="match status" value="1"/>
</dbReference>
<dbReference type="Gene3D" id="2.60.120.10">
    <property type="entry name" value="Jelly Rolls"/>
    <property type="match status" value="2"/>
</dbReference>
<evidence type="ECO:0000256" key="1">
    <source>
        <dbReference type="ARBA" id="ARBA00022723"/>
    </source>
</evidence>
<dbReference type="InterPro" id="IPR046457">
    <property type="entry name" value="PMI_typeI_cat"/>
</dbReference>
<evidence type="ECO:0000259" key="7">
    <source>
        <dbReference type="Pfam" id="PF20511"/>
    </source>
</evidence>
<dbReference type="InterPro" id="IPR014710">
    <property type="entry name" value="RmlC-like_jellyroll"/>
</dbReference>
<evidence type="ECO:0000259" key="8">
    <source>
        <dbReference type="Pfam" id="PF21621"/>
    </source>
</evidence>
<evidence type="ECO:0000313" key="9">
    <source>
        <dbReference type="EMBL" id="MBC2397041.1"/>
    </source>
</evidence>
<keyword evidence="10" id="KW-1185">Reference proteome</keyword>
<dbReference type="AlphaFoldDB" id="A0A923E8E7"/>
<dbReference type="Proteomes" id="UP000563151">
    <property type="component" value="Unassembled WGS sequence"/>
</dbReference>
<comment type="caution">
    <text evidence="9">The sequence shown here is derived from an EMBL/GenBank/DDBJ whole genome shotgun (WGS) entry which is preliminary data.</text>
</comment>
<feature type="domain" description="Phosphomannose isomerase type I catalytic" evidence="7">
    <location>
        <begin position="6"/>
        <end position="102"/>
    </location>
</feature>
<comment type="cofactor">
    <cofactor evidence="5">
        <name>Zn(2+)</name>
        <dbReference type="ChEBI" id="CHEBI:29105"/>
    </cofactor>
    <text evidence="5">Binds 1 zinc ion per subunit.</text>
</comment>
<dbReference type="InterPro" id="IPR051804">
    <property type="entry name" value="Carb_Metab_Reg_Kinase/Isom"/>
</dbReference>
<dbReference type="GO" id="GO:0008270">
    <property type="term" value="F:zinc ion binding"/>
    <property type="evidence" value="ECO:0007669"/>
    <property type="project" value="InterPro"/>
</dbReference>
<keyword evidence="2 5" id="KW-0862">Zinc</keyword>
<feature type="active site" evidence="6">
    <location>
        <position position="193"/>
    </location>
</feature>
<dbReference type="CDD" id="cd07010">
    <property type="entry name" value="cupin_PMI_type_I_N_bac"/>
    <property type="match status" value="1"/>
</dbReference>
<dbReference type="InterPro" id="IPR011051">
    <property type="entry name" value="RmlC_Cupin_sf"/>
</dbReference>
<dbReference type="EMBL" id="JAAZWO010000004">
    <property type="protein sequence ID" value="MBC2397041.1"/>
    <property type="molecule type" value="Genomic_DNA"/>
</dbReference>
<accession>A0A923E8E7</accession>
<organism evidence="9 10">
    <name type="scientific">Clostridium tetanomorphum</name>
    <dbReference type="NCBI Taxonomy" id="1553"/>
    <lineage>
        <taxon>Bacteria</taxon>
        <taxon>Bacillati</taxon>
        <taxon>Bacillota</taxon>
        <taxon>Clostridia</taxon>
        <taxon>Eubacteriales</taxon>
        <taxon>Clostridiaceae</taxon>
        <taxon>Clostridium</taxon>
    </lineage>
</organism>
<dbReference type="InterPro" id="IPR049071">
    <property type="entry name" value="MPI_cupin_dom"/>
</dbReference>
<evidence type="ECO:0000256" key="4">
    <source>
        <dbReference type="ARBA" id="ARBA00030762"/>
    </source>
</evidence>
<dbReference type="GO" id="GO:0004476">
    <property type="term" value="F:mannose-6-phosphate isomerase activity"/>
    <property type="evidence" value="ECO:0007669"/>
    <property type="project" value="InterPro"/>
</dbReference>
<feature type="binding site" evidence="5">
    <location>
        <position position="115"/>
    </location>
    <ligand>
        <name>Zn(2+)</name>
        <dbReference type="ChEBI" id="CHEBI:29105"/>
    </ligand>
</feature>
<keyword evidence="9" id="KW-0413">Isomerase</keyword>
<name>A0A923E8E7_CLOTT</name>
<feature type="binding site" evidence="5">
    <location>
        <position position="173"/>
    </location>
    <ligand>
        <name>Zn(2+)</name>
        <dbReference type="ChEBI" id="CHEBI:29105"/>
    </ligand>
</feature>
<dbReference type="InterPro" id="IPR014628">
    <property type="entry name" value="Man6P_isomerase_Firm_short"/>
</dbReference>
<dbReference type="PANTHER" id="PTHR42742:SF3">
    <property type="entry name" value="FRUCTOKINASE"/>
    <property type="match status" value="1"/>
</dbReference>
<sequence length="344" mass="40076">MFYPLKFKPNYKDYLWGGRNLEKLGKVLPEGIVAESWEVSTHRDGISIIDNGKFKGMKFNDFIEEYRYEALGKKQFKEFPLIIKFIDANNKLSVQVHPNDSYAFYHENGQQGKNEMWYILDAKPGAKLIYDLKQGIDKESFLKSVKQDRIEQCLKYIEVKKGDIINISAGVVHAIGEGILLAEIQQNSNLTYRIYDYNRIDKNGNKRDLHIDKALEVIDFNAKERQEKYKGLQIKEKDFMVTYIALSKYFSLELYEGNGKMEFKNNEGIFSVYTFLEGEGQIEYGKEFLKFKAGESIFIPAALKEYSLLGNFKTLKSYIIDDEEINKKKSYLKNRGYSLEEIIL</sequence>